<evidence type="ECO:0000313" key="2">
    <source>
        <dbReference type="Proteomes" id="UP000800235"/>
    </source>
</evidence>
<reference evidence="1" key="1">
    <citation type="journal article" date="2020" name="Stud. Mycol.">
        <title>101 Dothideomycetes genomes: a test case for predicting lifestyles and emergence of pathogens.</title>
        <authorList>
            <person name="Haridas S."/>
            <person name="Albert R."/>
            <person name="Binder M."/>
            <person name="Bloem J."/>
            <person name="Labutti K."/>
            <person name="Salamov A."/>
            <person name="Andreopoulos B."/>
            <person name="Baker S."/>
            <person name="Barry K."/>
            <person name="Bills G."/>
            <person name="Bluhm B."/>
            <person name="Cannon C."/>
            <person name="Castanera R."/>
            <person name="Culley D."/>
            <person name="Daum C."/>
            <person name="Ezra D."/>
            <person name="Gonzalez J."/>
            <person name="Henrissat B."/>
            <person name="Kuo A."/>
            <person name="Liang C."/>
            <person name="Lipzen A."/>
            <person name="Lutzoni F."/>
            <person name="Magnuson J."/>
            <person name="Mondo S."/>
            <person name="Nolan M."/>
            <person name="Ohm R."/>
            <person name="Pangilinan J."/>
            <person name="Park H.-J."/>
            <person name="Ramirez L."/>
            <person name="Alfaro M."/>
            <person name="Sun H."/>
            <person name="Tritt A."/>
            <person name="Yoshinaga Y."/>
            <person name="Zwiers L.-H."/>
            <person name="Turgeon B."/>
            <person name="Goodwin S."/>
            <person name="Spatafora J."/>
            <person name="Crous P."/>
            <person name="Grigoriev I."/>
        </authorList>
    </citation>
    <scope>NUCLEOTIDE SEQUENCE</scope>
    <source>
        <strain evidence="1">CBS 130266</strain>
    </source>
</reference>
<name>A0A9P4NY66_9PEZI</name>
<sequence>MNVPPFGGMYYSNGKRYWAHRRFCALTQPLLYHTIAFYGRLPTAPPCHEVQLYHRTVKQNPRLGQLCKHLVLGIDWKTQSKDDCKIGNDLVLWLGNVVRLEVVGDFERSEAYELIELALLNMPHCRDLGLVLTDWEPVSLIRVCDRYITPHLRTLRISGGSKILATDCRKDLITEKVILRRPGGRTELNFQPLEHWTWPTIFSLLSLHQDSLTSITLDEISSPTSHRPRMDFRDFKALKHLGLTSDVLNLHNSHPTICMLITPSLKSIEIEYPAGWAGRFHHHFNNERGSWVQKFALCAKEQNSAVEEISIVSREELDGPTMAELTKERVYPWDLLEEPRKAVNNLYGIRLTHNRLSFSREEFVFPAHVTSLEEKSRHRASQARRRAQRAKVFSLN</sequence>
<proteinExistence type="predicted"/>
<comment type="caution">
    <text evidence="1">The sequence shown here is derived from an EMBL/GenBank/DDBJ whole genome shotgun (WGS) entry which is preliminary data.</text>
</comment>
<dbReference type="Proteomes" id="UP000800235">
    <property type="component" value="Unassembled WGS sequence"/>
</dbReference>
<accession>A0A9P4NY66</accession>
<evidence type="ECO:0000313" key="1">
    <source>
        <dbReference type="EMBL" id="KAF2433921.1"/>
    </source>
</evidence>
<organism evidence="1 2">
    <name type="scientific">Tothia fuscella</name>
    <dbReference type="NCBI Taxonomy" id="1048955"/>
    <lineage>
        <taxon>Eukaryota</taxon>
        <taxon>Fungi</taxon>
        <taxon>Dikarya</taxon>
        <taxon>Ascomycota</taxon>
        <taxon>Pezizomycotina</taxon>
        <taxon>Dothideomycetes</taxon>
        <taxon>Pleosporomycetidae</taxon>
        <taxon>Venturiales</taxon>
        <taxon>Cylindrosympodiaceae</taxon>
        <taxon>Tothia</taxon>
    </lineage>
</organism>
<protein>
    <submittedName>
        <fullName evidence="1">Uncharacterized protein</fullName>
    </submittedName>
</protein>
<dbReference type="EMBL" id="MU007018">
    <property type="protein sequence ID" value="KAF2433921.1"/>
    <property type="molecule type" value="Genomic_DNA"/>
</dbReference>
<gene>
    <name evidence="1" type="ORF">EJ08DRAFT_676320</name>
</gene>
<keyword evidence="2" id="KW-1185">Reference proteome</keyword>
<dbReference type="AlphaFoldDB" id="A0A9P4NY66"/>